<reference evidence="1" key="1">
    <citation type="submission" date="2021-01" db="EMBL/GenBank/DDBJ databases">
        <authorList>
            <person name="Sun Q."/>
        </authorList>
    </citation>
    <scope>NUCLEOTIDE SEQUENCE</scope>
    <source>
        <strain evidence="1">YIM B02566</strain>
    </source>
</reference>
<gene>
    <name evidence="1" type="ORF">JHL16_12715</name>
</gene>
<organism evidence="1 2">
    <name type="scientific">Taklimakanibacter albus</name>
    <dbReference type="NCBI Taxonomy" id="2800327"/>
    <lineage>
        <taxon>Bacteria</taxon>
        <taxon>Pseudomonadati</taxon>
        <taxon>Pseudomonadota</taxon>
        <taxon>Alphaproteobacteria</taxon>
        <taxon>Hyphomicrobiales</taxon>
        <taxon>Aestuariivirgaceae</taxon>
        <taxon>Taklimakanibacter</taxon>
    </lineage>
</organism>
<sequence length="347" mass="38235">MILTTVDRRRFLTGSLATAAATLAAPAVLRAQDRTLRILTWEGYAEPEWLDKFKSDTGATVNVVYAGSADEMFAKMQGSQGADFDLVSFDTSLFPRYVDAKLLQPIDPAKLPNLKNLAPEFATVKAVMQGEERYGLPFAWGSLPLVYDTDAFPTPPESWEVMWDEKYAQQMLWQDDANNSITLGALIVGAANPYKLTDDDFAKVKEKLTGQKKFLLSYYAGFDDGVNLFAQNGIKLMYSMGEPQVPALVKKGVKAALTIPKEKAVGWLDCWELSAGAKDKELALAWMNACLDGAVGKALTEKHNYGNTTNVDVNKAAGLTYGDKLSWLETAENYEKRVALWNEIKAG</sequence>
<accession>A0ACC5R3G7</accession>
<dbReference type="Proteomes" id="UP000616151">
    <property type="component" value="Unassembled WGS sequence"/>
</dbReference>
<evidence type="ECO:0000313" key="2">
    <source>
        <dbReference type="Proteomes" id="UP000616151"/>
    </source>
</evidence>
<evidence type="ECO:0000313" key="1">
    <source>
        <dbReference type="EMBL" id="MBK1867211.1"/>
    </source>
</evidence>
<comment type="caution">
    <text evidence="1">The sequence shown here is derived from an EMBL/GenBank/DDBJ whole genome shotgun (WGS) entry which is preliminary data.</text>
</comment>
<dbReference type="EMBL" id="JAENHL010000007">
    <property type="protein sequence ID" value="MBK1867211.1"/>
    <property type="molecule type" value="Genomic_DNA"/>
</dbReference>
<keyword evidence="2" id="KW-1185">Reference proteome</keyword>
<proteinExistence type="predicted"/>
<name>A0ACC5R3G7_9HYPH</name>
<protein>
    <submittedName>
        <fullName evidence="1">Extracellular solute-binding protein</fullName>
    </submittedName>
</protein>